<dbReference type="SUPFAM" id="SSF101908">
    <property type="entry name" value="Putative isomerase YbhE"/>
    <property type="match status" value="1"/>
</dbReference>
<reference evidence="1 2" key="1">
    <citation type="submission" date="2021-02" db="EMBL/GenBank/DDBJ databases">
        <title>Complete genome of Desulfoluna sp. strain ASN36.</title>
        <authorList>
            <person name="Takahashi A."/>
            <person name="Kojima H."/>
            <person name="Fukui M."/>
        </authorList>
    </citation>
    <scope>NUCLEOTIDE SEQUENCE [LARGE SCALE GENOMIC DNA]</scope>
    <source>
        <strain evidence="1 2">ASN36</strain>
    </source>
</reference>
<keyword evidence="2" id="KW-1185">Reference proteome</keyword>
<protein>
    <recommendedName>
        <fullName evidence="3">LVIVD repeat protein</fullName>
    </recommendedName>
</protein>
<sequence length="701" mass="73525">MIWAIGDTIQVLKGGDLSEVLTFRVNTFSAIFDMYYCDEAGSETLYVAAGAGNKEKATGGFQVFNLSDLSASPMNPVGTLFEVPDNPGSIKISDTETQALPQVNALGIGYASNTIFLADNNFGLRVIDVTNATTPEEILLSNPTNGYKSGYKQGDINGTYTTTGGYTNAEAITFTETGKPDKTYAFVLDYYYGLKVFDVTDSAAIAEPVVKNMQTDFLYGSAALVSDVHPVIGSDNRLYTYVTAMDQYAEESVMAKLSILSDTNELTEGSIINIGRIETPGGATGVTAPNENTAYVADNHEGLQIIDASGTPAPGEVLDFKVKGSYTSQAKGAYSVAHLDNTLYMGTVESGLMKLDVSDSSAPSFKASTESAVHGDDIVFADGFTYLLDSTRGLRIFDTSSFSGPTLTGFLAISGTAYDIAVNNNIALIANGSEGLTLVDLADKSGPSLIGTTPTPGTSRSVAWFESGSKSYACVAEGTSGSRLIDVTDPENPGTPITIDQSGFTAGTDSAVDVIENRAYIADIRGLKIADLNDPLTPFVIAEKVTTGNAVAIYVFRQNTSVYAIIADDAEGIRIENVTDPLNIPSTVATIPPPETGSYLDLDMEGALLFAASGKGGFTLFSLADPAHPEELASWATQSSTKAVSAFSTAEEDVYVVAADTYNGLSINQVYDSGDTDLADSLTSSSSSSGCFIGAAGSALF</sequence>
<dbReference type="EMBL" id="AP024488">
    <property type="protein sequence ID" value="BCS95553.1"/>
    <property type="molecule type" value="Genomic_DNA"/>
</dbReference>
<organism evidence="1 2">
    <name type="scientific">Desulfoluna limicola</name>
    <dbReference type="NCBI Taxonomy" id="2810562"/>
    <lineage>
        <taxon>Bacteria</taxon>
        <taxon>Pseudomonadati</taxon>
        <taxon>Thermodesulfobacteriota</taxon>
        <taxon>Desulfobacteria</taxon>
        <taxon>Desulfobacterales</taxon>
        <taxon>Desulfolunaceae</taxon>
        <taxon>Desulfoluna</taxon>
    </lineage>
</organism>
<evidence type="ECO:0000313" key="1">
    <source>
        <dbReference type="EMBL" id="BCS95553.1"/>
    </source>
</evidence>
<dbReference type="Proteomes" id="UP001320148">
    <property type="component" value="Chromosome"/>
</dbReference>
<accession>A0ABM7PEQ5</accession>
<dbReference type="InterPro" id="IPR013211">
    <property type="entry name" value="LVIVD"/>
</dbReference>
<evidence type="ECO:0000313" key="2">
    <source>
        <dbReference type="Proteomes" id="UP001320148"/>
    </source>
</evidence>
<name>A0ABM7PEQ5_9BACT</name>
<proteinExistence type="predicted"/>
<dbReference type="Pfam" id="PF08309">
    <property type="entry name" value="LVIVD"/>
    <property type="match status" value="5"/>
</dbReference>
<gene>
    <name evidence="1" type="ORF">DSLASN_11850</name>
</gene>
<evidence type="ECO:0008006" key="3">
    <source>
        <dbReference type="Google" id="ProtNLM"/>
    </source>
</evidence>